<feature type="compositionally biased region" description="Gly residues" evidence="7">
    <location>
        <begin position="177"/>
        <end position="190"/>
    </location>
</feature>
<sequence>MSSHLTSPSPSATDAASSAKKARAKHACTVCNSRRVRCDVMEVQPCSNCADAGVACEVVPSRRGRTRQSRHGASASVTAESTDPEDQVRQEAHATQSPSQAPSTSSVPPPPPFGNGGGHSYRTRKQTAAREISPPTSPTPASSAKASGARFFGESNFLTIVSGGRRDDDDGTSANQSGGGSGGGDGGSGGDQSQRRYTFHLPAKRPNPAPAEGAGLKASTLRYLQDEGVFDLPTNAQCAPALRAFFTWFHPCFPVVDAADIARRFTENRVPKVLMYAMLLVGSTYCEDAAIADMGLSDRFQAKTLFYTRAKLLFDADWERDEITLIQSLFLMSFQRNGPADVRDVRYWLGNVITLSESIGLHRSNADDAQEDLVVHLSSLGLPSRIRDEDCDIETLTAADLEAPDVDLEHPILAPTKPEHITYAIKMVEVSRLIGRIIDLHFVPGRTGSKAKDVESLDNALEAWKDSLPQSMRFLSDETNTSVWACLLHLAYNHLRILIHRNSYLHSNDKTESSMIVTASACRISRIAEDMYTRGILGCGQMHMITSLFTSLCIHVISIRRDTGVNRRIAENRAQMCLICLKEIQKYWRINNNVLDIFFQYLDASIADRLHAKQLYAGNGLSAAAAAAAVTGTTTHHQHSEPAPAQTSLPPASFSLSAAVPWQSAPVATMAQSQSPPPQQQQQQQQQHQQQQQQQMLLQTPMMTFPGAAAGNVPDIIFDDQYFTNLMNGHWEADDKISELGLFLQADDITGGRGWRPAQSLQLVMRNTMRPRDKYPAAQRALLSITVAHRCRPGGDTTRKTVSASTVSAAQQQPLKRTGAAGEEAESGNPELPKFSLDGLGIGRNMKVFLIVVLSIFGTMETWFYCKAIWRWWYGAQGPAVAADDDQ</sequence>
<evidence type="ECO:0000256" key="5">
    <source>
        <dbReference type="ARBA" id="ARBA00023163"/>
    </source>
</evidence>
<accession>G3JIT5</accession>
<reference evidence="9 10" key="1">
    <citation type="journal article" date="2011" name="Genome Biol.">
        <title>Genome sequence of the insect pathogenic fungus Cordyceps militaris, a valued traditional Chinese medicine.</title>
        <authorList>
            <person name="Zheng P."/>
            <person name="Xia Y."/>
            <person name="Xiao G."/>
            <person name="Xiong C."/>
            <person name="Hu X."/>
            <person name="Zhang S."/>
            <person name="Zheng H."/>
            <person name="Huang Y."/>
            <person name="Zhou Y."/>
            <person name="Wang S."/>
            <person name="Zhao G.P."/>
            <person name="Liu X."/>
            <person name="St Leger R.J."/>
            <person name="Wang C."/>
        </authorList>
    </citation>
    <scope>NUCLEOTIDE SEQUENCE [LARGE SCALE GENOMIC DNA]</scope>
    <source>
        <strain evidence="9 10">CM01</strain>
    </source>
</reference>
<keyword evidence="5" id="KW-0804">Transcription</keyword>
<feature type="region of interest" description="Disordered" evidence="7">
    <location>
        <begin position="666"/>
        <end position="695"/>
    </location>
</feature>
<evidence type="ECO:0000256" key="1">
    <source>
        <dbReference type="ARBA" id="ARBA00022723"/>
    </source>
</evidence>
<feature type="compositionally biased region" description="Polar residues" evidence="7">
    <location>
        <begin position="800"/>
        <end position="815"/>
    </location>
</feature>
<protein>
    <submittedName>
        <fullName evidence="9">Cutinase transcription factor 1 alpha, putative</fullName>
    </submittedName>
</protein>
<dbReference type="InterPro" id="IPR007219">
    <property type="entry name" value="XnlR_reg_dom"/>
</dbReference>
<dbReference type="RefSeq" id="XP_006670499.1">
    <property type="nucleotide sequence ID" value="XM_006670436.1"/>
</dbReference>
<dbReference type="OMA" id="CIHTITI"/>
<dbReference type="InterPro" id="IPR036864">
    <property type="entry name" value="Zn2-C6_fun-type_DNA-bd_sf"/>
</dbReference>
<dbReference type="SMART" id="SM00066">
    <property type="entry name" value="GAL4"/>
    <property type="match status" value="1"/>
</dbReference>
<dbReference type="GeneID" id="18167310"/>
<dbReference type="STRING" id="983644.G3JIT5"/>
<dbReference type="Proteomes" id="UP000001610">
    <property type="component" value="Unassembled WGS sequence"/>
</dbReference>
<dbReference type="PANTHER" id="PTHR47171:SF1">
    <property type="entry name" value="ZN(II)2CYS6 TRANSCRIPTION FACTOR (EUROFUNG)"/>
    <property type="match status" value="1"/>
</dbReference>
<keyword evidence="1" id="KW-0479">Metal-binding</keyword>
<dbReference type="Pfam" id="PF00172">
    <property type="entry name" value="Zn_clus"/>
    <property type="match status" value="1"/>
</dbReference>
<keyword evidence="10" id="KW-1185">Reference proteome</keyword>
<evidence type="ECO:0000313" key="9">
    <source>
        <dbReference type="EMBL" id="EGX91134.1"/>
    </source>
</evidence>
<dbReference type="InterPro" id="IPR001138">
    <property type="entry name" value="Zn2Cys6_DnaBD"/>
</dbReference>
<evidence type="ECO:0000256" key="7">
    <source>
        <dbReference type="SAM" id="MobiDB-lite"/>
    </source>
</evidence>
<dbReference type="CDD" id="cd12148">
    <property type="entry name" value="fungal_TF_MHR"/>
    <property type="match status" value="1"/>
</dbReference>
<feature type="compositionally biased region" description="Low complexity" evidence="7">
    <location>
        <begin position="139"/>
        <end position="148"/>
    </location>
</feature>
<evidence type="ECO:0000256" key="4">
    <source>
        <dbReference type="ARBA" id="ARBA00023125"/>
    </source>
</evidence>
<keyword evidence="3" id="KW-0805">Transcription regulation</keyword>
<evidence type="ECO:0000256" key="3">
    <source>
        <dbReference type="ARBA" id="ARBA00023015"/>
    </source>
</evidence>
<dbReference type="PANTHER" id="PTHR47171">
    <property type="entry name" value="FARA-RELATED"/>
    <property type="match status" value="1"/>
</dbReference>
<evidence type="ECO:0000256" key="2">
    <source>
        <dbReference type="ARBA" id="ARBA00022833"/>
    </source>
</evidence>
<keyword evidence="6" id="KW-0539">Nucleus</keyword>
<dbReference type="OrthoDB" id="5121955at2759"/>
<dbReference type="KEGG" id="cmt:CCM_05292"/>
<feature type="region of interest" description="Disordered" evidence="7">
    <location>
        <begin position="794"/>
        <end position="830"/>
    </location>
</feature>
<organism evidence="9 10">
    <name type="scientific">Cordyceps militaris (strain CM01)</name>
    <name type="common">Caterpillar fungus</name>
    <dbReference type="NCBI Taxonomy" id="983644"/>
    <lineage>
        <taxon>Eukaryota</taxon>
        <taxon>Fungi</taxon>
        <taxon>Dikarya</taxon>
        <taxon>Ascomycota</taxon>
        <taxon>Pezizomycotina</taxon>
        <taxon>Sordariomycetes</taxon>
        <taxon>Hypocreomycetidae</taxon>
        <taxon>Hypocreales</taxon>
        <taxon>Cordycipitaceae</taxon>
        <taxon>Cordyceps</taxon>
    </lineage>
</organism>
<dbReference type="VEuPathDB" id="FungiDB:CCM_05292"/>
<feature type="compositionally biased region" description="Low complexity" evidence="7">
    <location>
        <begin position="94"/>
        <end position="106"/>
    </location>
</feature>
<dbReference type="InterPro" id="IPR052073">
    <property type="entry name" value="Amide_Lactam_Regulators"/>
</dbReference>
<feature type="domain" description="Zn(2)-C6 fungal-type" evidence="8">
    <location>
        <begin position="27"/>
        <end position="58"/>
    </location>
</feature>
<evidence type="ECO:0000313" key="10">
    <source>
        <dbReference type="Proteomes" id="UP000001610"/>
    </source>
</evidence>
<feature type="region of interest" description="Disordered" evidence="7">
    <location>
        <begin position="57"/>
        <end position="148"/>
    </location>
</feature>
<feature type="compositionally biased region" description="Low complexity" evidence="7">
    <location>
        <begin position="680"/>
        <end position="695"/>
    </location>
</feature>
<dbReference type="GO" id="GO:0008270">
    <property type="term" value="F:zinc ion binding"/>
    <property type="evidence" value="ECO:0007669"/>
    <property type="project" value="InterPro"/>
</dbReference>
<evidence type="ECO:0000259" key="8">
    <source>
        <dbReference type="PROSITE" id="PS50048"/>
    </source>
</evidence>
<dbReference type="GO" id="GO:0006351">
    <property type="term" value="P:DNA-templated transcription"/>
    <property type="evidence" value="ECO:0007669"/>
    <property type="project" value="InterPro"/>
</dbReference>
<dbReference type="Gene3D" id="4.10.240.10">
    <property type="entry name" value="Zn(2)-C6 fungal-type DNA-binding domain"/>
    <property type="match status" value="1"/>
</dbReference>
<dbReference type="CDD" id="cd00067">
    <property type="entry name" value="GAL4"/>
    <property type="match status" value="1"/>
</dbReference>
<dbReference type="InParanoid" id="G3JIT5"/>
<keyword evidence="2" id="KW-0862">Zinc</keyword>
<keyword evidence="4" id="KW-0238">DNA-binding</keyword>
<name>G3JIT5_CORMM</name>
<dbReference type="eggNOG" id="ENOG502SHF1">
    <property type="taxonomic scope" value="Eukaryota"/>
</dbReference>
<dbReference type="PROSITE" id="PS50048">
    <property type="entry name" value="ZN2_CY6_FUNGAL_2"/>
    <property type="match status" value="1"/>
</dbReference>
<evidence type="ECO:0000256" key="6">
    <source>
        <dbReference type="ARBA" id="ARBA00023242"/>
    </source>
</evidence>
<dbReference type="SUPFAM" id="SSF57701">
    <property type="entry name" value="Zn2/Cys6 DNA-binding domain"/>
    <property type="match status" value="1"/>
</dbReference>
<feature type="compositionally biased region" description="Low complexity" evidence="7">
    <location>
        <begin position="1"/>
        <end position="19"/>
    </location>
</feature>
<dbReference type="EMBL" id="JH126402">
    <property type="protein sequence ID" value="EGX91134.1"/>
    <property type="molecule type" value="Genomic_DNA"/>
</dbReference>
<dbReference type="Pfam" id="PF04082">
    <property type="entry name" value="Fungal_trans"/>
    <property type="match status" value="1"/>
</dbReference>
<dbReference type="GO" id="GO:0003677">
    <property type="term" value="F:DNA binding"/>
    <property type="evidence" value="ECO:0007669"/>
    <property type="project" value="UniProtKB-KW"/>
</dbReference>
<proteinExistence type="predicted"/>
<feature type="region of interest" description="Disordered" evidence="7">
    <location>
        <begin position="161"/>
        <end position="195"/>
    </location>
</feature>
<gene>
    <name evidence="9" type="ORF">CCM_05292</name>
</gene>
<dbReference type="HOGENOM" id="CLU_006329_5_0_1"/>
<dbReference type="AlphaFoldDB" id="G3JIT5"/>
<dbReference type="GO" id="GO:0000981">
    <property type="term" value="F:DNA-binding transcription factor activity, RNA polymerase II-specific"/>
    <property type="evidence" value="ECO:0007669"/>
    <property type="project" value="InterPro"/>
</dbReference>
<feature type="region of interest" description="Disordered" evidence="7">
    <location>
        <begin position="1"/>
        <end position="26"/>
    </location>
</feature>